<feature type="domain" description="HTH tetR-type" evidence="3">
    <location>
        <begin position="11"/>
        <end position="71"/>
    </location>
</feature>
<evidence type="ECO:0000313" key="4">
    <source>
        <dbReference type="EMBL" id="MFC5541938.1"/>
    </source>
</evidence>
<dbReference type="SUPFAM" id="SSF46689">
    <property type="entry name" value="Homeodomain-like"/>
    <property type="match status" value="1"/>
</dbReference>
<dbReference type="RefSeq" id="WP_131522573.1">
    <property type="nucleotide sequence ID" value="NZ_JBHSNQ010000078.1"/>
</dbReference>
<feature type="DNA-binding region" description="H-T-H motif" evidence="2">
    <location>
        <begin position="34"/>
        <end position="53"/>
    </location>
</feature>
<dbReference type="InterPro" id="IPR050624">
    <property type="entry name" value="HTH-type_Tx_Regulator"/>
</dbReference>
<evidence type="ECO:0000256" key="2">
    <source>
        <dbReference type="PROSITE-ProRule" id="PRU00335"/>
    </source>
</evidence>
<dbReference type="InterPro" id="IPR001647">
    <property type="entry name" value="HTH_TetR"/>
</dbReference>
<accession>A0ABW0RBF6</accession>
<organism evidence="4 5">
    <name type="scientific">Ureibacillus suwonensis</name>
    <dbReference type="NCBI Taxonomy" id="313007"/>
    <lineage>
        <taxon>Bacteria</taxon>
        <taxon>Bacillati</taxon>
        <taxon>Bacillota</taxon>
        <taxon>Bacilli</taxon>
        <taxon>Bacillales</taxon>
        <taxon>Caryophanaceae</taxon>
        <taxon>Ureibacillus</taxon>
    </lineage>
</organism>
<dbReference type="InterPro" id="IPR009057">
    <property type="entry name" value="Homeodomain-like_sf"/>
</dbReference>
<dbReference type="Pfam" id="PF14278">
    <property type="entry name" value="TetR_C_8"/>
    <property type="match status" value="1"/>
</dbReference>
<sequence>MHENSTDLRVIRTKESIQDALVDLIEEKGFEAITVKDITTRAKINRGTFYAHYQDKFDLMTKCEEEIMHEMTRIAKQNFPRLIEVLESNLPTQAPNPIAISTLEYINKNSKFMKAMLGPKGHLTFQSRLKDFLWKTIFTDGPNSFIQEEKLLVPGQYLASYIASAHIGVIQKWLENGMKESPYEMAHILSTMTVNGLVYAAGLKSK</sequence>
<comment type="caution">
    <text evidence="4">The sequence shown here is derived from an EMBL/GenBank/DDBJ whole genome shotgun (WGS) entry which is preliminary data.</text>
</comment>
<evidence type="ECO:0000259" key="3">
    <source>
        <dbReference type="PROSITE" id="PS50977"/>
    </source>
</evidence>
<gene>
    <name evidence="4" type="ORF">ACFPOH_09200</name>
</gene>
<proteinExistence type="predicted"/>
<dbReference type="InterPro" id="IPR039532">
    <property type="entry name" value="TetR_C_Firmicutes"/>
</dbReference>
<reference evidence="5" key="1">
    <citation type="journal article" date="2019" name="Int. J. Syst. Evol. Microbiol.">
        <title>The Global Catalogue of Microorganisms (GCM) 10K type strain sequencing project: providing services to taxonomists for standard genome sequencing and annotation.</title>
        <authorList>
            <consortium name="The Broad Institute Genomics Platform"/>
            <consortium name="The Broad Institute Genome Sequencing Center for Infectious Disease"/>
            <person name="Wu L."/>
            <person name="Ma J."/>
        </authorList>
    </citation>
    <scope>NUCLEOTIDE SEQUENCE [LARGE SCALE GENOMIC DNA]</scope>
    <source>
        <strain evidence="5">CCUG 56331</strain>
    </source>
</reference>
<keyword evidence="5" id="KW-1185">Reference proteome</keyword>
<dbReference type="PANTHER" id="PTHR43479">
    <property type="entry name" value="ACREF/ENVCD OPERON REPRESSOR-RELATED"/>
    <property type="match status" value="1"/>
</dbReference>
<dbReference type="Gene3D" id="1.10.357.10">
    <property type="entry name" value="Tetracycline Repressor, domain 2"/>
    <property type="match status" value="1"/>
</dbReference>
<keyword evidence="1 2" id="KW-0238">DNA-binding</keyword>
<dbReference type="PRINTS" id="PR00455">
    <property type="entry name" value="HTHTETR"/>
</dbReference>
<evidence type="ECO:0000256" key="1">
    <source>
        <dbReference type="ARBA" id="ARBA00023125"/>
    </source>
</evidence>
<dbReference type="Proteomes" id="UP001595978">
    <property type="component" value="Unassembled WGS sequence"/>
</dbReference>
<dbReference type="Pfam" id="PF00440">
    <property type="entry name" value="TetR_N"/>
    <property type="match status" value="1"/>
</dbReference>
<dbReference type="PROSITE" id="PS50977">
    <property type="entry name" value="HTH_TETR_2"/>
    <property type="match status" value="1"/>
</dbReference>
<dbReference type="PANTHER" id="PTHR43479:SF7">
    <property type="entry name" value="TETR-FAMILY TRANSCRIPTIONAL REGULATOR"/>
    <property type="match status" value="1"/>
</dbReference>
<dbReference type="EMBL" id="JBHSNQ010000078">
    <property type="protein sequence ID" value="MFC5541938.1"/>
    <property type="molecule type" value="Genomic_DNA"/>
</dbReference>
<name>A0ABW0RBF6_9BACL</name>
<evidence type="ECO:0000313" key="5">
    <source>
        <dbReference type="Proteomes" id="UP001595978"/>
    </source>
</evidence>
<protein>
    <submittedName>
        <fullName evidence="4">TetR/AcrR family transcriptional regulator</fullName>
    </submittedName>
</protein>